<sequence length="84" mass="9371">MGIIDPKCIEWGEWYDDPLDPCTQHRKCGAWGEDPGFFATEDNLGPGGTEQTPTDTVTLMYHPTKRGFVMGGILALIWITISNR</sequence>
<name>A0A382TB14_9ZZZZ</name>
<organism evidence="1">
    <name type="scientific">marine metagenome</name>
    <dbReference type="NCBI Taxonomy" id="408172"/>
    <lineage>
        <taxon>unclassified sequences</taxon>
        <taxon>metagenomes</taxon>
        <taxon>ecological metagenomes</taxon>
    </lineage>
</organism>
<accession>A0A382TB14</accession>
<evidence type="ECO:0000313" key="1">
    <source>
        <dbReference type="EMBL" id="SVD19310.1"/>
    </source>
</evidence>
<protein>
    <submittedName>
        <fullName evidence="1">Uncharacterized protein</fullName>
    </submittedName>
</protein>
<dbReference type="AlphaFoldDB" id="A0A382TB14"/>
<dbReference type="EMBL" id="UINC01135270">
    <property type="protein sequence ID" value="SVD19310.1"/>
    <property type="molecule type" value="Genomic_DNA"/>
</dbReference>
<reference evidence="1" key="1">
    <citation type="submission" date="2018-05" db="EMBL/GenBank/DDBJ databases">
        <authorList>
            <person name="Lanie J.A."/>
            <person name="Ng W.-L."/>
            <person name="Kazmierczak K.M."/>
            <person name="Andrzejewski T.M."/>
            <person name="Davidsen T.M."/>
            <person name="Wayne K.J."/>
            <person name="Tettelin H."/>
            <person name="Glass J.I."/>
            <person name="Rusch D."/>
            <person name="Podicherti R."/>
            <person name="Tsui H.-C.T."/>
            <person name="Winkler M.E."/>
        </authorList>
    </citation>
    <scope>NUCLEOTIDE SEQUENCE</scope>
</reference>
<proteinExistence type="predicted"/>
<gene>
    <name evidence="1" type="ORF">METZ01_LOCUS372164</name>
</gene>